<accession>A0AAD5M4S7</accession>
<evidence type="ECO:0000256" key="7">
    <source>
        <dbReference type="ARBA" id="ARBA00022989"/>
    </source>
</evidence>
<dbReference type="Pfam" id="PF16656">
    <property type="entry name" value="Pur_ac_phosph_N"/>
    <property type="match status" value="1"/>
</dbReference>
<dbReference type="PANTHER" id="PTHR45778:SF7">
    <property type="entry name" value="PURPLE ACID PHOSPHATASE"/>
    <property type="match status" value="1"/>
</dbReference>
<dbReference type="InterPro" id="IPR015914">
    <property type="entry name" value="PAPs_N"/>
</dbReference>
<dbReference type="Gene3D" id="2.60.40.380">
    <property type="entry name" value="Purple acid phosphatase-like, N-terminal"/>
    <property type="match status" value="1"/>
</dbReference>
<comment type="caution">
    <text evidence="17">The sequence shown here is derived from an EMBL/GenBank/DDBJ whole genome shotgun (WGS) entry which is preliminary data.</text>
</comment>
<dbReference type="SUPFAM" id="SSF49363">
    <property type="entry name" value="Purple acid phosphatase, N-terminal domain"/>
    <property type="match status" value="1"/>
</dbReference>
<feature type="transmembrane region" description="Helical" evidence="12">
    <location>
        <begin position="701"/>
        <end position="719"/>
    </location>
</feature>
<dbReference type="SUPFAM" id="SSF56300">
    <property type="entry name" value="Metallo-dependent phosphatases"/>
    <property type="match status" value="1"/>
</dbReference>
<keyword evidence="5 12" id="KW-0812">Transmembrane</keyword>
<organism evidence="17 18">
    <name type="scientific">Pythium insidiosum</name>
    <name type="common">Pythiosis disease agent</name>
    <dbReference type="NCBI Taxonomy" id="114742"/>
    <lineage>
        <taxon>Eukaryota</taxon>
        <taxon>Sar</taxon>
        <taxon>Stramenopiles</taxon>
        <taxon>Oomycota</taxon>
        <taxon>Peronosporomycetes</taxon>
        <taxon>Pythiales</taxon>
        <taxon>Pythiaceae</taxon>
        <taxon>Pythium</taxon>
    </lineage>
</organism>
<feature type="transmembrane region" description="Helical" evidence="12">
    <location>
        <begin position="605"/>
        <end position="626"/>
    </location>
</feature>
<evidence type="ECO:0000259" key="15">
    <source>
        <dbReference type="Pfam" id="PF14008"/>
    </source>
</evidence>
<feature type="transmembrane region" description="Helical" evidence="12">
    <location>
        <begin position="671"/>
        <end position="695"/>
    </location>
</feature>
<evidence type="ECO:0000256" key="1">
    <source>
        <dbReference type="ARBA" id="ARBA00004141"/>
    </source>
</evidence>
<feature type="domain" description="Purple acid phosphatase N-terminal" evidence="16">
    <location>
        <begin position="176"/>
        <end position="250"/>
    </location>
</feature>
<evidence type="ECO:0000256" key="2">
    <source>
        <dbReference type="ARBA" id="ARBA00004613"/>
    </source>
</evidence>
<keyword evidence="18" id="KW-1185">Reference proteome</keyword>
<keyword evidence="7 12" id="KW-1133">Transmembrane helix</keyword>
<evidence type="ECO:0000259" key="14">
    <source>
        <dbReference type="Pfam" id="PF13886"/>
    </source>
</evidence>
<protein>
    <recommendedName>
        <fullName evidence="10">Purple acid phosphatase</fullName>
        <ecNumber evidence="10">3.1.3.2</ecNumber>
    </recommendedName>
</protein>
<sequence length="826" mass="91023">MTDAFGRPTECLFRDAATDDLDDSHIARVFSPLENPATVLGRRVTFTLSKEVIEQLDTVDVDFTTVGFTPGAADWIGVYCFDSRAGDPAIDREYIDWQWVNASKPIKAEAEASTPIKAEAEASTVGRAKTWRLTFGPMVNFRCDWQFRYFQTVGSAQYNKLGASSVIRFAKGNTEPLQVRLAMTGKPSEMRVMWVSGAVKDAHAPANVEAAQAFRDPGMIYEAVITGLQPGKTYFYQVGSDEHGMTRVFRMVVPPAPGQHAKGSVMSFFMYADLGEWTTAATGLSPPVRSGTTMELVRRELDRSDRNYVAVLHDGDISYARGIAFQWDQFGALVEPVASEIPYMVSMGNHEYDYTSGGDKDLSGAGATNGFHPPEGNYGTDSNGECGVPTAKRFHMPENGNGVFWWSVEMGLVHHTTISSEHDYRPGAPMYKWLEKDLASVDRHKTPWVALHLHRPIYCSEQYRADNKVSELLRQNLEPLLVKYRVDVIFSGHFHAFERTCPVIAGKCKVGPHGKALAPVHIMVGSAGADVDQTSYDPVEWSAARQMEYGYIASNVGGVDVELLFSTPEGRRSLEDLQIAPTIASSAAAILGVGYCLVGAKYWRHASLGCAFFVGAFMTSALVAAFLPDPGDPAATALDEEHWQRVFSWALFFVGGLLSCVLVGTWTVVALFVLGLTSGLMLGFLMTTSLGYLISPSHPDVVLYATLVFFGASNGFLAVRFEPKSLILTTSFIGSNTVIWGIAYFIGNYVNGADLRKFKRPSDSKYVLPNEWWGYLGAIFVCWLLATILQWLSWRRRHKKLSATRPDAEDNEPYGSGDSPRHIVSV</sequence>
<comment type="similarity">
    <text evidence="10">Belongs to the metallophosphoesterase superfamily. Purple acid phosphatase family.</text>
</comment>
<dbReference type="GO" id="GO:0003993">
    <property type="term" value="F:acid phosphatase activity"/>
    <property type="evidence" value="ECO:0007669"/>
    <property type="project" value="UniProtKB-EC"/>
</dbReference>
<dbReference type="EC" id="3.1.3.2" evidence="10"/>
<keyword evidence="8 12" id="KW-0472">Membrane</keyword>
<dbReference type="PANTHER" id="PTHR45778">
    <property type="entry name" value="PURPLE ACID PHOSPHATASE-RELATED"/>
    <property type="match status" value="1"/>
</dbReference>
<feature type="region of interest" description="Disordered" evidence="11">
    <location>
        <begin position="805"/>
        <end position="826"/>
    </location>
</feature>
<feature type="domain" description="Calcineurin-like phosphoesterase" evidence="13">
    <location>
        <begin position="296"/>
        <end position="496"/>
    </location>
</feature>
<evidence type="ECO:0000313" key="18">
    <source>
        <dbReference type="Proteomes" id="UP001209570"/>
    </source>
</evidence>
<name>A0AAD5M4S7_PYTIN</name>
<dbReference type="Proteomes" id="UP001209570">
    <property type="component" value="Unassembled WGS sequence"/>
</dbReference>
<feature type="transmembrane region" description="Helical" evidence="12">
    <location>
        <begin position="726"/>
        <end position="746"/>
    </location>
</feature>
<evidence type="ECO:0000256" key="12">
    <source>
        <dbReference type="SAM" id="Phobius"/>
    </source>
</evidence>
<dbReference type="EMBL" id="JAKCXM010000091">
    <property type="protein sequence ID" value="KAJ0402959.1"/>
    <property type="molecule type" value="Genomic_DNA"/>
</dbReference>
<proteinExistence type="inferred from homology"/>
<dbReference type="GO" id="GO:0046872">
    <property type="term" value="F:metal ion binding"/>
    <property type="evidence" value="ECO:0007669"/>
    <property type="project" value="InterPro"/>
</dbReference>
<feature type="domain" description="TM7S3/TM198-like" evidence="14">
    <location>
        <begin position="587"/>
        <end position="791"/>
    </location>
</feature>
<dbReference type="Gene3D" id="3.60.21.10">
    <property type="match status" value="1"/>
</dbReference>
<keyword evidence="9" id="KW-0325">Glycoprotein</keyword>
<dbReference type="GO" id="GO:0016020">
    <property type="term" value="C:membrane"/>
    <property type="evidence" value="ECO:0007669"/>
    <property type="project" value="UniProtKB-SubCell"/>
</dbReference>
<reference evidence="17" key="1">
    <citation type="submission" date="2021-12" db="EMBL/GenBank/DDBJ databases">
        <title>Prjna785345.</title>
        <authorList>
            <person name="Rujirawat T."/>
            <person name="Krajaejun T."/>
        </authorList>
    </citation>
    <scope>NUCLEOTIDE SEQUENCE</scope>
    <source>
        <strain evidence="17">Pi057C3</strain>
    </source>
</reference>
<evidence type="ECO:0000256" key="6">
    <source>
        <dbReference type="ARBA" id="ARBA00022729"/>
    </source>
</evidence>
<comment type="subcellular location">
    <subcellularLocation>
        <location evidence="1">Membrane</location>
        <topology evidence="1">Multi-pass membrane protein</topology>
    </subcellularLocation>
    <subcellularLocation>
        <location evidence="2">Secreted</location>
    </subcellularLocation>
</comment>
<evidence type="ECO:0000256" key="8">
    <source>
        <dbReference type="ARBA" id="ARBA00023136"/>
    </source>
</evidence>
<dbReference type="Pfam" id="PF14008">
    <property type="entry name" value="Metallophos_C"/>
    <property type="match status" value="1"/>
</dbReference>
<evidence type="ECO:0000256" key="3">
    <source>
        <dbReference type="ARBA" id="ARBA00011738"/>
    </source>
</evidence>
<dbReference type="AlphaFoldDB" id="A0AAD5M4S7"/>
<feature type="transmembrane region" description="Helical" evidence="12">
    <location>
        <begin position="772"/>
        <end position="792"/>
    </location>
</feature>
<feature type="transmembrane region" description="Helical" evidence="12">
    <location>
        <begin position="646"/>
        <end position="664"/>
    </location>
</feature>
<evidence type="ECO:0000256" key="11">
    <source>
        <dbReference type="SAM" id="MobiDB-lite"/>
    </source>
</evidence>
<evidence type="ECO:0000256" key="4">
    <source>
        <dbReference type="ARBA" id="ARBA00022525"/>
    </source>
</evidence>
<dbReference type="Pfam" id="PF00149">
    <property type="entry name" value="Metallophos"/>
    <property type="match status" value="1"/>
</dbReference>
<evidence type="ECO:0000259" key="13">
    <source>
        <dbReference type="Pfam" id="PF00149"/>
    </source>
</evidence>
<feature type="transmembrane region" description="Helical" evidence="12">
    <location>
        <begin position="579"/>
        <end position="598"/>
    </location>
</feature>
<dbReference type="InterPro" id="IPR041792">
    <property type="entry name" value="MPP_PAP"/>
</dbReference>
<gene>
    <name evidence="17" type="ORF">P43SY_009216</name>
</gene>
<feature type="domain" description="Purple acid phosphatase C-terminal" evidence="15">
    <location>
        <begin position="518"/>
        <end position="551"/>
    </location>
</feature>
<evidence type="ECO:0000256" key="5">
    <source>
        <dbReference type="ARBA" id="ARBA00022692"/>
    </source>
</evidence>
<dbReference type="GO" id="GO:0005576">
    <property type="term" value="C:extracellular region"/>
    <property type="evidence" value="ECO:0007669"/>
    <property type="project" value="UniProtKB-SubCell"/>
</dbReference>
<dbReference type="InterPro" id="IPR029052">
    <property type="entry name" value="Metallo-depent_PP-like"/>
</dbReference>
<dbReference type="Pfam" id="PF13886">
    <property type="entry name" value="TM7S3_TM198"/>
    <property type="match status" value="1"/>
</dbReference>
<dbReference type="InterPro" id="IPR025733">
    <property type="entry name" value="PAPs_C"/>
</dbReference>
<dbReference type="InterPro" id="IPR004843">
    <property type="entry name" value="Calcineurin-like_PHP"/>
</dbReference>
<comment type="subunit">
    <text evidence="3">Homodimer.</text>
</comment>
<evidence type="ECO:0000256" key="9">
    <source>
        <dbReference type="ARBA" id="ARBA00023180"/>
    </source>
</evidence>
<evidence type="ECO:0000259" key="16">
    <source>
        <dbReference type="Pfam" id="PF16656"/>
    </source>
</evidence>
<keyword evidence="4" id="KW-0964">Secreted</keyword>
<dbReference type="CDD" id="cd00839">
    <property type="entry name" value="MPP_PAPs"/>
    <property type="match status" value="1"/>
</dbReference>
<keyword evidence="10" id="KW-0378">Hydrolase</keyword>
<comment type="catalytic activity">
    <reaction evidence="10">
        <text>a phosphate monoester + H2O = an alcohol + phosphate</text>
        <dbReference type="Rhea" id="RHEA:15017"/>
        <dbReference type="ChEBI" id="CHEBI:15377"/>
        <dbReference type="ChEBI" id="CHEBI:30879"/>
        <dbReference type="ChEBI" id="CHEBI:43474"/>
        <dbReference type="ChEBI" id="CHEBI:67140"/>
        <dbReference type="EC" id="3.1.3.2"/>
    </reaction>
</comment>
<evidence type="ECO:0000256" key="10">
    <source>
        <dbReference type="RuleBase" id="RU361203"/>
    </source>
</evidence>
<dbReference type="InterPro" id="IPR025256">
    <property type="entry name" value="TM7S3/TM198-like_dom"/>
</dbReference>
<evidence type="ECO:0000313" key="17">
    <source>
        <dbReference type="EMBL" id="KAJ0402959.1"/>
    </source>
</evidence>
<keyword evidence="6" id="KW-0732">Signal</keyword>
<dbReference type="InterPro" id="IPR008963">
    <property type="entry name" value="Purple_acid_Pase-like_N"/>
</dbReference>